<evidence type="ECO:0000313" key="1">
    <source>
        <dbReference type="EMBL" id="TDD68271.1"/>
    </source>
</evidence>
<organism evidence="1 2">
    <name type="scientific">Actinomadura darangshiensis</name>
    <dbReference type="NCBI Taxonomy" id="705336"/>
    <lineage>
        <taxon>Bacteria</taxon>
        <taxon>Bacillati</taxon>
        <taxon>Actinomycetota</taxon>
        <taxon>Actinomycetes</taxon>
        <taxon>Streptosporangiales</taxon>
        <taxon>Thermomonosporaceae</taxon>
        <taxon>Actinomadura</taxon>
    </lineage>
</organism>
<evidence type="ECO:0000313" key="2">
    <source>
        <dbReference type="Proteomes" id="UP000295578"/>
    </source>
</evidence>
<dbReference type="EMBL" id="SMKY01000272">
    <property type="protein sequence ID" value="TDD68271.1"/>
    <property type="molecule type" value="Genomic_DNA"/>
</dbReference>
<keyword evidence="2" id="KW-1185">Reference proteome</keyword>
<sequence length="417" mass="46786">MDEEIEPGAAPVDSFGIGVLIPDKVDDREEGYRTLFDEAAACSGGSVVIDDVELIEIEDGDEYLHFRRNGRSIWWEVDHRATRSVDVQTFGDFIGDLAPDDGREFFLLDSGEGYYGWHLLLTPGQADALREEFDLPLSEHGSGGIEGPQLSTAPDTHEWYVEWDRYYMNDESRRFLDMWITGMDEALELWRGDHLPDGFPFDFTPESLHALEQLVLDGYAAPDAVERPGDEFIEGAIRYMGETAVRSWPSRWAFEYGKSETDSRIKALVVRANTPDNLYNEVPPLSILKTVTDKREQGLLHDLMDNVAYVRLGLARDEHGSSPGIQVDQATSASRAHPIGDTGMPIGTVHQTWQTEVPDVYWPKSARVEVVTGQVVVSSRRKLDVLDATTGAPRWHYYEVPPSDSTEACRGSAGFRR</sequence>
<dbReference type="AlphaFoldDB" id="A0A4R5A8C5"/>
<comment type="caution">
    <text evidence="1">The sequence shown here is derived from an EMBL/GenBank/DDBJ whole genome shotgun (WGS) entry which is preliminary data.</text>
</comment>
<dbReference type="Proteomes" id="UP000295578">
    <property type="component" value="Unassembled WGS sequence"/>
</dbReference>
<gene>
    <name evidence="1" type="ORF">E1293_37170</name>
</gene>
<proteinExistence type="predicted"/>
<dbReference type="OrthoDB" id="4799037at2"/>
<name>A0A4R5A8C5_9ACTN</name>
<reference evidence="1 2" key="1">
    <citation type="submission" date="2019-03" db="EMBL/GenBank/DDBJ databases">
        <title>Draft genome sequences of novel Actinobacteria.</title>
        <authorList>
            <person name="Sahin N."/>
            <person name="Ay H."/>
            <person name="Saygin H."/>
        </authorList>
    </citation>
    <scope>NUCLEOTIDE SEQUENCE [LARGE SCALE GENOMIC DNA]</scope>
    <source>
        <strain evidence="1 2">DSM 45941</strain>
    </source>
</reference>
<accession>A0A4R5A8C5</accession>
<protein>
    <submittedName>
        <fullName evidence="1">Uncharacterized protein</fullName>
    </submittedName>
</protein>